<dbReference type="EMBL" id="QNRE01000018">
    <property type="protein sequence ID" value="RBO83672.1"/>
    <property type="molecule type" value="Genomic_DNA"/>
</dbReference>
<proteinExistence type="predicted"/>
<feature type="chain" id="PRO_5038794053" evidence="1">
    <location>
        <begin position="19"/>
        <end position="62"/>
    </location>
</feature>
<name>A0A366D0T0_9NOCA</name>
<accession>A0A366D0T0</accession>
<gene>
    <name evidence="2" type="ORF">DFR74_11897</name>
</gene>
<comment type="caution">
    <text evidence="2">The sequence shown here is derived from an EMBL/GenBank/DDBJ whole genome shotgun (WGS) entry which is preliminary data.</text>
</comment>
<organism evidence="2 3">
    <name type="scientific">Nocardia puris</name>
    <dbReference type="NCBI Taxonomy" id="208602"/>
    <lineage>
        <taxon>Bacteria</taxon>
        <taxon>Bacillati</taxon>
        <taxon>Actinomycetota</taxon>
        <taxon>Actinomycetes</taxon>
        <taxon>Mycobacteriales</taxon>
        <taxon>Nocardiaceae</taxon>
        <taxon>Nocardia</taxon>
    </lineage>
</organism>
<keyword evidence="1" id="KW-0732">Signal</keyword>
<protein>
    <submittedName>
        <fullName evidence="2">Uncharacterized protein</fullName>
    </submittedName>
</protein>
<dbReference type="Proteomes" id="UP000252586">
    <property type="component" value="Unassembled WGS sequence"/>
</dbReference>
<evidence type="ECO:0000313" key="3">
    <source>
        <dbReference type="Proteomes" id="UP000252586"/>
    </source>
</evidence>
<reference evidence="2 3" key="1">
    <citation type="submission" date="2018-06" db="EMBL/GenBank/DDBJ databases">
        <title>Genomic Encyclopedia of Type Strains, Phase IV (KMG-IV): sequencing the most valuable type-strain genomes for metagenomic binning, comparative biology and taxonomic classification.</title>
        <authorList>
            <person name="Goeker M."/>
        </authorList>
    </citation>
    <scope>NUCLEOTIDE SEQUENCE [LARGE SCALE GENOMIC DNA]</scope>
    <source>
        <strain evidence="2 3">DSM 44599</strain>
    </source>
</reference>
<evidence type="ECO:0000256" key="1">
    <source>
        <dbReference type="SAM" id="SignalP"/>
    </source>
</evidence>
<sequence>MKSTKLALATILTTAALAATTGTSAASPDVGVINFSASATETSSIISIDAGSLVVEDQVVKI</sequence>
<evidence type="ECO:0000313" key="2">
    <source>
        <dbReference type="EMBL" id="RBO83672.1"/>
    </source>
</evidence>
<feature type="non-terminal residue" evidence="2">
    <location>
        <position position="62"/>
    </location>
</feature>
<feature type="signal peptide" evidence="1">
    <location>
        <begin position="1"/>
        <end position="18"/>
    </location>
</feature>
<dbReference type="AlphaFoldDB" id="A0A366D0T0"/>
<keyword evidence="3" id="KW-1185">Reference proteome</keyword>